<keyword evidence="3 6" id="KW-0812">Transmembrane</keyword>
<comment type="subcellular location">
    <subcellularLocation>
        <location evidence="6">Cell membrane</location>
        <topology evidence="6">Multi-pass membrane protein</topology>
    </subcellularLocation>
    <subcellularLocation>
        <location evidence="1">Membrane</location>
        <topology evidence="1">Multi-pass membrane protein</topology>
    </subcellularLocation>
</comment>
<dbReference type="InterPro" id="IPR051598">
    <property type="entry name" value="TSUP/Inactive_protease-like"/>
</dbReference>
<evidence type="ECO:0000256" key="2">
    <source>
        <dbReference type="ARBA" id="ARBA00009142"/>
    </source>
</evidence>
<feature type="transmembrane region" description="Helical" evidence="6">
    <location>
        <begin position="244"/>
        <end position="263"/>
    </location>
</feature>
<feature type="transmembrane region" description="Helical" evidence="6">
    <location>
        <begin position="75"/>
        <end position="95"/>
    </location>
</feature>
<evidence type="ECO:0000313" key="8">
    <source>
        <dbReference type="Proteomes" id="UP000006334"/>
    </source>
</evidence>
<dbReference type="EMBL" id="BAEN01000021">
    <property type="protein sequence ID" value="GAC13559.1"/>
    <property type="molecule type" value="Genomic_DNA"/>
</dbReference>
<organism evidence="7 8">
    <name type="scientific">Aliiglaciecola lipolytica E3</name>
    <dbReference type="NCBI Taxonomy" id="1127673"/>
    <lineage>
        <taxon>Bacteria</taxon>
        <taxon>Pseudomonadati</taxon>
        <taxon>Pseudomonadota</taxon>
        <taxon>Gammaproteobacteria</taxon>
        <taxon>Alteromonadales</taxon>
        <taxon>Alteromonadaceae</taxon>
        <taxon>Aliiglaciecola</taxon>
    </lineage>
</organism>
<feature type="transmembrane region" description="Helical" evidence="6">
    <location>
        <begin position="186"/>
        <end position="210"/>
    </location>
</feature>
<dbReference type="Pfam" id="PF01925">
    <property type="entry name" value="TauE"/>
    <property type="match status" value="1"/>
</dbReference>
<evidence type="ECO:0000256" key="5">
    <source>
        <dbReference type="ARBA" id="ARBA00023136"/>
    </source>
</evidence>
<dbReference type="InterPro" id="IPR002781">
    <property type="entry name" value="TM_pro_TauE-like"/>
</dbReference>
<comment type="caution">
    <text evidence="7">The sequence shown here is derived from an EMBL/GenBank/DDBJ whole genome shotgun (WGS) entry which is preliminary data.</text>
</comment>
<feature type="transmembrane region" description="Helical" evidence="6">
    <location>
        <begin position="146"/>
        <end position="166"/>
    </location>
</feature>
<proteinExistence type="inferred from homology"/>
<evidence type="ECO:0000313" key="7">
    <source>
        <dbReference type="EMBL" id="GAC13559.1"/>
    </source>
</evidence>
<dbReference type="GO" id="GO:0005886">
    <property type="term" value="C:plasma membrane"/>
    <property type="evidence" value="ECO:0007669"/>
    <property type="project" value="UniProtKB-SubCell"/>
</dbReference>
<feature type="transmembrane region" description="Helical" evidence="6">
    <location>
        <begin position="216"/>
        <end position="237"/>
    </location>
</feature>
<dbReference type="Proteomes" id="UP000006334">
    <property type="component" value="Unassembled WGS sequence"/>
</dbReference>
<feature type="transmembrane region" description="Helical" evidence="6">
    <location>
        <begin position="269"/>
        <end position="292"/>
    </location>
</feature>
<keyword evidence="4 6" id="KW-1133">Transmembrane helix</keyword>
<evidence type="ECO:0000256" key="1">
    <source>
        <dbReference type="ARBA" id="ARBA00004141"/>
    </source>
</evidence>
<reference evidence="7 8" key="1">
    <citation type="journal article" date="2017" name="Antonie Van Leeuwenhoek">
        <title>Rhizobium rhizosphaerae sp. nov., a novel species isolated from rice rhizosphere.</title>
        <authorList>
            <person name="Zhao J.J."/>
            <person name="Zhang J."/>
            <person name="Zhang R.J."/>
            <person name="Zhang C.W."/>
            <person name="Yin H.Q."/>
            <person name="Zhang X.X."/>
        </authorList>
    </citation>
    <scope>NUCLEOTIDE SEQUENCE [LARGE SCALE GENOMIC DNA]</scope>
    <source>
        <strain evidence="7 8">E3</strain>
    </source>
</reference>
<gene>
    <name evidence="7" type="ORF">GLIP_0916</name>
</gene>
<dbReference type="STRING" id="1127673.GLIP_0916"/>
<evidence type="ECO:0000256" key="4">
    <source>
        <dbReference type="ARBA" id="ARBA00022989"/>
    </source>
</evidence>
<evidence type="ECO:0000256" key="3">
    <source>
        <dbReference type="ARBA" id="ARBA00022692"/>
    </source>
</evidence>
<comment type="similarity">
    <text evidence="2 6">Belongs to the 4-toluene sulfonate uptake permease (TSUP) (TC 2.A.102) family.</text>
</comment>
<dbReference type="PANTHER" id="PTHR43701:SF2">
    <property type="entry name" value="MEMBRANE TRANSPORTER PROTEIN YJNA-RELATED"/>
    <property type="match status" value="1"/>
</dbReference>
<protein>
    <recommendedName>
        <fullName evidence="6">Probable membrane transporter protein</fullName>
    </recommendedName>
</protein>
<dbReference type="PANTHER" id="PTHR43701">
    <property type="entry name" value="MEMBRANE TRANSPORTER PROTEIN MJ0441-RELATED"/>
    <property type="match status" value="1"/>
</dbReference>
<keyword evidence="5 6" id="KW-0472">Membrane</keyword>
<accession>K6WYM5</accession>
<name>K6WYM5_9ALTE</name>
<dbReference type="AlphaFoldDB" id="K6WYM5"/>
<feature type="transmembrane region" description="Helical" evidence="6">
    <location>
        <begin position="12"/>
        <end position="31"/>
    </location>
</feature>
<dbReference type="RefSeq" id="WP_008843376.1">
    <property type="nucleotide sequence ID" value="NZ_BAEN01000021.1"/>
</dbReference>
<evidence type="ECO:0000256" key="6">
    <source>
        <dbReference type="RuleBase" id="RU363041"/>
    </source>
</evidence>
<dbReference type="eggNOG" id="COG0730">
    <property type="taxonomic scope" value="Bacteria"/>
</dbReference>
<dbReference type="OrthoDB" id="7594505at2"/>
<feature type="transmembrane region" description="Helical" evidence="6">
    <location>
        <begin position="116"/>
        <end position="134"/>
    </location>
</feature>
<sequence>MLQAFSANQIRFVLILMWILVLAIQAEPLLLIAEYGTFAILGVVGAVFASATGAGGGVVFVPFFNQLNFDTDTTIATSFAIQCCGMTAGAVTWWAHYRRKHQKDQHWQELGAALKVTVPFSILGIWIAQVYQYVEGGVGEAEKLHAGFGIFSICLAISIFASIPLLKKQHFAINLHILDRIGLSTIALVGGVITAYLSIGVGELVAVYLIIRKFNITFSIAVAVILSAFSVWGGILFHALISNAVYWPVVMFAGAGAIIGGILAKQVVLYFSAANLKVFFASWVLILGFSAFPF</sequence>
<feature type="transmembrane region" description="Helical" evidence="6">
    <location>
        <begin position="38"/>
        <end position="63"/>
    </location>
</feature>
<keyword evidence="8" id="KW-1185">Reference proteome</keyword>
<keyword evidence="6" id="KW-1003">Cell membrane</keyword>